<gene>
    <name evidence="3" type="ORF">A2639_00330</name>
</gene>
<name>A0A1G2HK26_9BACT</name>
<feature type="domain" description="DUF6997" evidence="2">
    <location>
        <begin position="84"/>
        <end position="250"/>
    </location>
</feature>
<protein>
    <submittedName>
        <fullName evidence="3">Uncharacterized protein</fullName>
    </submittedName>
</protein>
<accession>A0A1G2HK26</accession>
<evidence type="ECO:0000313" key="4">
    <source>
        <dbReference type="Proteomes" id="UP000178991"/>
    </source>
</evidence>
<comment type="caution">
    <text evidence="3">The sequence shown here is derived from an EMBL/GenBank/DDBJ whole genome shotgun (WGS) entry which is preliminary data.</text>
</comment>
<feature type="domain" description="DUF6996" evidence="1">
    <location>
        <begin position="5"/>
        <end position="81"/>
    </location>
</feature>
<dbReference type="AlphaFoldDB" id="A0A1G2HK26"/>
<organism evidence="3 4">
    <name type="scientific">Candidatus Staskawiczbacteria bacterium RIFCSPHIGHO2_01_FULL_34_27</name>
    <dbReference type="NCBI Taxonomy" id="1802199"/>
    <lineage>
        <taxon>Bacteria</taxon>
        <taxon>Candidatus Staskawicziibacteriota</taxon>
    </lineage>
</organism>
<proteinExistence type="predicted"/>
<dbReference type="InterPro" id="IPR054265">
    <property type="entry name" value="DUF6996"/>
</dbReference>
<dbReference type="InterPro" id="IPR054266">
    <property type="entry name" value="DUF6997"/>
</dbReference>
<dbReference type="Pfam" id="PF22518">
    <property type="entry name" value="DUF6997"/>
    <property type="match status" value="1"/>
</dbReference>
<evidence type="ECO:0000313" key="3">
    <source>
        <dbReference type="EMBL" id="OGZ62779.1"/>
    </source>
</evidence>
<evidence type="ECO:0000259" key="1">
    <source>
        <dbReference type="Pfam" id="PF22515"/>
    </source>
</evidence>
<reference evidence="3 4" key="1">
    <citation type="journal article" date="2016" name="Nat. Commun.">
        <title>Thousands of microbial genomes shed light on interconnected biogeochemical processes in an aquifer system.</title>
        <authorList>
            <person name="Anantharaman K."/>
            <person name="Brown C.T."/>
            <person name="Hug L.A."/>
            <person name="Sharon I."/>
            <person name="Castelle C.J."/>
            <person name="Probst A.J."/>
            <person name="Thomas B.C."/>
            <person name="Singh A."/>
            <person name="Wilkins M.J."/>
            <person name="Karaoz U."/>
            <person name="Brodie E.L."/>
            <person name="Williams K.H."/>
            <person name="Hubbard S.S."/>
            <person name="Banfield J.F."/>
        </authorList>
    </citation>
    <scope>NUCLEOTIDE SEQUENCE [LARGE SCALE GENOMIC DNA]</scope>
</reference>
<dbReference type="EMBL" id="MHOL01000013">
    <property type="protein sequence ID" value="OGZ62779.1"/>
    <property type="molecule type" value="Genomic_DNA"/>
</dbReference>
<evidence type="ECO:0000259" key="2">
    <source>
        <dbReference type="Pfam" id="PF22518"/>
    </source>
</evidence>
<sequence length="252" mass="29480">MANNNSWEKIFKDNKILENNFSKSPFYLSAKDIKKSVQNFKGTTEKEVRILCKMDTRESVPEIMKKNGLVLLPVKNGQYVIVRGEGYIDIPEIKSEAEIYNTKLDFDLDTAKIGNSEMQHLDFAYASSLIRTFMDDSSLVLTIRGRKYTPEFSYKIGNNTIETKGVQTEVDAGYEGKNKVVLVEAKNSSTKNTIIRQLYYPYRQWTEHTKKEVFLLFFEKRIDEYLIWQYKFTDKNNYDSIKLVKSKKYKIV</sequence>
<dbReference type="Pfam" id="PF22515">
    <property type="entry name" value="DUF6996"/>
    <property type="match status" value="1"/>
</dbReference>
<dbReference type="Proteomes" id="UP000178991">
    <property type="component" value="Unassembled WGS sequence"/>
</dbReference>